<evidence type="ECO:0000256" key="1">
    <source>
        <dbReference type="ARBA" id="ARBA00022679"/>
    </source>
</evidence>
<proteinExistence type="predicted"/>
<evidence type="ECO:0000313" key="4">
    <source>
        <dbReference type="EMBL" id="MCG3418162.1"/>
    </source>
</evidence>
<accession>A0AAW5B1J1</accession>
<reference evidence="4 5" key="1">
    <citation type="journal article" date="2022" name="Evol. Bioinform. Online">
        <title>Draft Genome Sequence of Oceanobacillus jordanicus Strain GSFE11, a Halotolerant Plant Growth-Promoting Bacterial Endophyte Isolated From the Jordan Valley.</title>
        <authorList>
            <person name="Alhindi T."/>
            <person name="Albdaiwi R."/>
        </authorList>
    </citation>
    <scope>NUCLEOTIDE SEQUENCE [LARGE SCALE GENOMIC DNA]</scope>
    <source>
        <strain evidence="4 5">GSFE11</strain>
    </source>
</reference>
<dbReference type="RefSeq" id="WP_238018210.1">
    <property type="nucleotide sequence ID" value="NZ_JAIFZM010000002.1"/>
</dbReference>
<dbReference type="AlphaFoldDB" id="A0AAW5B1J1"/>
<dbReference type="InterPro" id="IPR028098">
    <property type="entry name" value="Glyco_trans_4-like_N"/>
</dbReference>
<dbReference type="Pfam" id="PF13439">
    <property type="entry name" value="Glyco_transf_4"/>
    <property type="match status" value="1"/>
</dbReference>
<organism evidence="4 5">
    <name type="scientific">Oceanobacillus jordanicus</name>
    <dbReference type="NCBI Taxonomy" id="2867266"/>
    <lineage>
        <taxon>Bacteria</taxon>
        <taxon>Bacillati</taxon>
        <taxon>Bacillota</taxon>
        <taxon>Bacilli</taxon>
        <taxon>Bacillales</taxon>
        <taxon>Bacillaceae</taxon>
        <taxon>Oceanobacillus</taxon>
    </lineage>
</organism>
<feature type="domain" description="Glycosyltransferase subfamily 4-like N-terminal" evidence="3">
    <location>
        <begin position="22"/>
        <end position="162"/>
    </location>
</feature>
<dbReference type="EMBL" id="JAIFZM010000002">
    <property type="protein sequence ID" value="MCG3418162.1"/>
    <property type="molecule type" value="Genomic_DNA"/>
</dbReference>
<feature type="domain" description="Glycosyl transferase family 1" evidence="2">
    <location>
        <begin position="236"/>
        <end position="342"/>
    </location>
</feature>
<dbReference type="PANTHER" id="PTHR46401">
    <property type="entry name" value="GLYCOSYLTRANSFERASE WBBK-RELATED"/>
    <property type="match status" value="1"/>
</dbReference>
<dbReference type="Pfam" id="PF00534">
    <property type="entry name" value="Glycos_transf_1"/>
    <property type="match status" value="1"/>
</dbReference>
<dbReference type="GO" id="GO:0016757">
    <property type="term" value="F:glycosyltransferase activity"/>
    <property type="evidence" value="ECO:0007669"/>
    <property type="project" value="InterPro"/>
</dbReference>
<dbReference type="CDD" id="cd03794">
    <property type="entry name" value="GT4_WbuB-like"/>
    <property type="match status" value="1"/>
</dbReference>
<keyword evidence="5" id="KW-1185">Reference proteome</keyword>
<evidence type="ECO:0000259" key="3">
    <source>
        <dbReference type="Pfam" id="PF13439"/>
    </source>
</evidence>
<dbReference type="SUPFAM" id="SSF53756">
    <property type="entry name" value="UDP-Glycosyltransferase/glycogen phosphorylase"/>
    <property type="match status" value="1"/>
</dbReference>
<sequence length="365" mass="41931">MKICHMTSVHPYNDIRITVKECSSLVEAGFEVHLIAPNTSVENFQGIKVHGLLNPYKGRFKRANFFTRKVYLKALELDADIYHFHDPELLKTGIMLKKQGKKVIYDVHEDVPRQILNKHWIPKPIRKVTSFAFEKYENNIVRKLDAIVTATPYIEDRFKKYNHNVINVSNFPILNELYIGDKQIGKENSVVYIGGITKERGSLVMVGAIEKTIGTLELAGKFVNENEKKILEILPSWETKVNYHGFLNREGIKNTLSRSKAGLVVLEPRLNFIDSLPIKMFEYMAAGIPVIASDFPVWKEIIEMNKCGICVDPLNVEEISKAIQWIFSNPQEATTMGENGRRAIETIYNWETESEKLIKLYEKLN</sequence>
<comment type="caution">
    <text evidence="4">The sequence shown here is derived from an EMBL/GenBank/DDBJ whole genome shotgun (WGS) entry which is preliminary data.</text>
</comment>
<dbReference type="Proteomes" id="UP001199631">
    <property type="component" value="Unassembled WGS sequence"/>
</dbReference>
<dbReference type="PANTHER" id="PTHR46401:SF2">
    <property type="entry name" value="GLYCOSYLTRANSFERASE WBBK-RELATED"/>
    <property type="match status" value="1"/>
</dbReference>
<name>A0AAW5B1J1_9BACI</name>
<evidence type="ECO:0000313" key="5">
    <source>
        <dbReference type="Proteomes" id="UP001199631"/>
    </source>
</evidence>
<gene>
    <name evidence="4" type="ORF">K3T81_03260</name>
</gene>
<dbReference type="Gene3D" id="3.40.50.2000">
    <property type="entry name" value="Glycogen Phosphorylase B"/>
    <property type="match status" value="2"/>
</dbReference>
<protein>
    <submittedName>
        <fullName evidence="4">Glycosyltransferase family 4 protein</fullName>
    </submittedName>
</protein>
<evidence type="ECO:0000259" key="2">
    <source>
        <dbReference type="Pfam" id="PF00534"/>
    </source>
</evidence>
<dbReference type="GO" id="GO:0009103">
    <property type="term" value="P:lipopolysaccharide biosynthetic process"/>
    <property type="evidence" value="ECO:0007669"/>
    <property type="project" value="TreeGrafter"/>
</dbReference>
<keyword evidence="1" id="KW-0808">Transferase</keyword>
<dbReference type="InterPro" id="IPR001296">
    <property type="entry name" value="Glyco_trans_1"/>
</dbReference>